<gene>
    <name evidence="2" type="ORF">IZT61_13745</name>
</gene>
<accession>A0A7U3SQB6</accession>
<dbReference type="AlphaFoldDB" id="A0A7U3SQB6"/>
<evidence type="ECO:0000259" key="1">
    <source>
        <dbReference type="Pfam" id="PF23019"/>
    </source>
</evidence>
<proteinExistence type="predicted"/>
<evidence type="ECO:0000313" key="2">
    <source>
        <dbReference type="EMBL" id="QPH38156.1"/>
    </source>
</evidence>
<dbReference type="Pfam" id="PF23019">
    <property type="entry name" value="DUF7033"/>
    <property type="match status" value="1"/>
</dbReference>
<dbReference type="EMBL" id="CP064939">
    <property type="protein sequence ID" value="QPH38156.1"/>
    <property type="molecule type" value="Genomic_DNA"/>
</dbReference>
<dbReference type="KEGG" id="pex:IZT61_13745"/>
<reference evidence="2 3" key="1">
    <citation type="submission" date="2020-11" db="EMBL/GenBank/DDBJ databases">
        <title>Pedobacter endophytica, an endophytic bacteria isolated form Carex pumila.</title>
        <authorList>
            <person name="Peng Y."/>
            <person name="Jiang L."/>
            <person name="Lee J."/>
        </authorList>
    </citation>
    <scope>NUCLEOTIDE SEQUENCE [LARGE SCALE GENOMIC DNA]</scope>
    <source>
        <strain evidence="2 3">JBR3-12</strain>
    </source>
</reference>
<protein>
    <recommendedName>
        <fullName evidence="1">DUF7033 domain-containing protein</fullName>
    </recommendedName>
</protein>
<dbReference type="InterPro" id="IPR054297">
    <property type="entry name" value="DUF7033"/>
</dbReference>
<dbReference type="RefSeq" id="WP_196097466.1">
    <property type="nucleotide sequence ID" value="NZ_CP064939.1"/>
</dbReference>
<name>A0A7U3SQB6_9SPHI</name>
<feature type="domain" description="DUF7033" evidence="1">
    <location>
        <begin position="95"/>
        <end position="171"/>
    </location>
</feature>
<dbReference type="Proteomes" id="UP000594759">
    <property type="component" value="Chromosome"/>
</dbReference>
<keyword evidence="3" id="KW-1185">Reference proteome</keyword>
<sequence length="421" mass="47919">MHLIIFSDLLTPRIKYIFTFIFKEILKAEVEFTGNRQYFLESSNARISYGASPLADEVFFKSTSLLFANKFDKINLKTTTFDDYSVPFPVEESALPFDVFAASFLILTRYEEYLHQKTSEEDFKPSQSLQSKWKMLNRPVIDEWALIIKSIIKKKYATLKFTEKTFSHQPLLNFAVVPELPDGFVNKAKFVFSTLFKKENNFLSAKFDELTGVGAKAETIIDKVNPTLKGKIKPIYFVEFPSVPINYVRINGVSQRLRDKPVGLLRPCASDKEKLGQILDGLTKLKKILPGQVSLMSLQMEPLRFPICYLNLHSAGITTDFSMGYPNVPGFRAGTCTPFNWYDLQLEKVTPLVINSYCLTDLQLQNLPLPEARALISKYLNVVITVSGSFYTCWNLKSLSPSPKYKKLSTLFNEMLAQAGI</sequence>
<organism evidence="2 3">
    <name type="scientific">Pedobacter endophyticus</name>
    <dbReference type="NCBI Taxonomy" id="2789740"/>
    <lineage>
        <taxon>Bacteria</taxon>
        <taxon>Pseudomonadati</taxon>
        <taxon>Bacteroidota</taxon>
        <taxon>Sphingobacteriia</taxon>
        <taxon>Sphingobacteriales</taxon>
        <taxon>Sphingobacteriaceae</taxon>
        <taxon>Pedobacter</taxon>
    </lineage>
</organism>
<evidence type="ECO:0000313" key="3">
    <source>
        <dbReference type="Proteomes" id="UP000594759"/>
    </source>
</evidence>